<dbReference type="Gene3D" id="1.20.1440.50">
    <property type="entry name" value="Ta0600-like"/>
    <property type="match status" value="1"/>
</dbReference>
<dbReference type="Proteomes" id="UP000029801">
    <property type="component" value="Chromosome"/>
</dbReference>
<comment type="caution">
    <text evidence="2">The sequence shown here is derived from an EMBL/GenBank/DDBJ whole genome shotgun (WGS) entry which is preliminary data.</text>
</comment>
<accession>A0AAW3FKW8</accession>
<name>A0AAW3FKW8_LACPN</name>
<organism evidence="2 3">
    <name type="scientific">Lactiplantibacillus plantarum CMPG5300</name>
    <dbReference type="NCBI Taxonomy" id="1304889"/>
    <lineage>
        <taxon>Bacteria</taxon>
        <taxon>Bacillati</taxon>
        <taxon>Bacillota</taxon>
        <taxon>Bacilli</taxon>
        <taxon>Lactobacillales</taxon>
        <taxon>Lactobacillaceae</taxon>
        <taxon>Lactiplantibacillus</taxon>
    </lineage>
</organism>
<keyword evidence="1" id="KW-0079">Bacteriocin immunity</keyword>
<evidence type="ECO:0000256" key="1">
    <source>
        <dbReference type="ARBA" id="ARBA00023025"/>
    </source>
</evidence>
<evidence type="ECO:0000313" key="3">
    <source>
        <dbReference type="Proteomes" id="UP000029801"/>
    </source>
</evidence>
<dbReference type="AlphaFoldDB" id="A0AAW3FKW8"/>
<gene>
    <name evidence="2" type="ORF">CMPG5300_2378</name>
</gene>
<dbReference type="InterPro" id="IPR023130">
    <property type="entry name" value="Ta0600-like_sf"/>
</dbReference>
<reference evidence="2 3" key="1">
    <citation type="journal article" date="2014" name="Genome Announc.">
        <title>Draft Genome Sequence of Lactobacillus plantarum CMPG5300, a Human Vaginal Isolate.</title>
        <authorList>
            <person name="Malik S."/>
            <person name="Siezen R.J."/>
            <person name="Renckens B."/>
            <person name="Vaneechoutte M."/>
            <person name="Vanderleyden J."/>
            <person name="Lebeer S."/>
        </authorList>
    </citation>
    <scope>NUCLEOTIDE SEQUENCE [LARGE SCALE GENOMIC DNA]</scope>
    <source>
        <strain evidence="2 3">CMPG5300</strain>
    </source>
</reference>
<protein>
    <submittedName>
        <fullName evidence="2">Bacteriocin immunity protein</fullName>
    </submittedName>
</protein>
<sequence>MCNVKSEVQGIIQDLYQELAPTAANQEIRAALLKAHQQLKQAPQLDHALIKQLTNDVTYNIFTKQLRLTPTENLLVSELLSVSHRLSA</sequence>
<evidence type="ECO:0000313" key="2">
    <source>
        <dbReference type="EMBL" id="KGH41734.1"/>
    </source>
</evidence>
<dbReference type="GO" id="GO:0030153">
    <property type="term" value="P:bacteriocin immunity"/>
    <property type="evidence" value="ECO:0007669"/>
    <property type="project" value="UniProtKB-KW"/>
</dbReference>
<dbReference type="EMBL" id="AXZV01000015">
    <property type="protein sequence ID" value="KGH41734.1"/>
    <property type="molecule type" value="Genomic_DNA"/>
</dbReference>
<proteinExistence type="predicted"/>